<name>A0A974S9B9_9CAUL</name>
<reference evidence="1" key="1">
    <citation type="submission" date="2021-01" db="EMBL/GenBank/DDBJ databases">
        <title>Genome sequence of Phenylobacterium sp. 20VBR1 isolated from a valley glaceir, Ny-Alesund, Svalbard.</title>
        <authorList>
            <person name="Thomas F.A."/>
            <person name="Krishnan K.P."/>
            <person name="Sinha R.K."/>
        </authorList>
    </citation>
    <scope>NUCLEOTIDE SEQUENCE</scope>
    <source>
        <strain evidence="1">20VBR1</strain>
    </source>
</reference>
<evidence type="ECO:0008006" key="2">
    <source>
        <dbReference type="Google" id="ProtNLM"/>
    </source>
</evidence>
<organism evidence="1">
    <name type="scientific">Phenylobacterium glaciei</name>
    <dbReference type="NCBI Taxonomy" id="2803784"/>
    <lineage>
        <taxon>Bacteria</taxon>
        <taxon>Pseudomonadati</taxon>
        <taxon>Pseudomonadota</taxon>
        <taxon>Alphaproteobacteria</taxon>
        <taxon>Caulobacterales</taxon>
        <taxon>Caulobacteraceae</taxon>
        <taxon>Phenylobacterium</taxon>
    </lineage>
</organism>
<evidence type="ECO:0000313" key="1">
    <source>
        <dbReference type="EMBL" id="QQZ49412.1"/>
    </source>
</evidence>
<dbReference type="AlphaFoldDB" id="A0A974S9B9"/>
<dbReference type="SUPFAM" id="SSF52402">
    <property type="entry name" value="Adenine nucleotide alpha hydrolases-like"/>
    <property type="match status" value="1"/>
</dbReference>
<dbReference type="Gene3D" id="3.40.50.12370">
    <property type="match status" value="1"/>
</dbReference>
<proteinExistence type="predicted"/>
<dbReference type="EMBL" id="CP068570">
    <property type="protein sequence ID" value="QQZ49412.1"/>
    <property type="molecule type" value="Genomic_DNA"/>
</dbReference>
<protein>
    <recommendedName>
        <fullName evidence="2">UspA domain-containing protein</fullName>
    </recommendedName>
</protein>
<gene>
    <name evidence="1" type="ORF">JKL49_20740</name>
</gene>
<sequence>MTYRDILVHIDDTPASSARATAAAELALRSNAHVSGVFLKSAFLHNYMAGEALAYMSPSDIDSILKDHASAVLKAAERAARSSRAPRPRSGCPQWMVIDGDFTAPMAACARRSDLTIFPTIACAPSASTPSARRTWG</sequence>
<accession>A0A974S9B9</accession>